<evidence type="ECO:0000313" key="3">
    <source>
        <dbReference type="Proteomes" id="UP000634522"/>
    </source>
</evidence>
<keyword evidence="3" id="KW-1185">Reference proteome</keyword>
<sequence>MIPIHALLARIRWDPAFGRGEFVIGYYDRVTRRIVRVPLRRLTFPDHDHFACTLVDDEGEIRQLPLHRIREVLKYGRLIWQRDGPPGEAPHRHRT</sequence>
<dbReference type="InterPro" id="IPR040459">
    <property type="entry name" value="MJ1316"/>
</dbReference>
<dbReference type="Proteomes" id="UP000634522">
    <property type="component" value="Unassembled WGS sequence"/>
</dbReference>
<dbReference type="EMBL" id="WTVS01000009">
    <property type="protein sequence ID" value="NMF96930.1"/>
    <property type="molecule type" value="Genomic_DNA"/>
</dbReference>
<reference evidence="2 3" key="1">
    <citation type="submission" date="2019-12" db="EMBL/GenBank/DDBJ databases">
        <title>Comparative genomics gives insights into the taxonomy of the Azoarcus-Aromatoleum group and reveals separate origins of nif in the plant-associated Azoarcus and non-plant-associated Aromatoleum sub-groups.</title>
        <authorList>
            <person name="Lafos M."/>
            <person name="Maluk M."/>
            <person name="Batista M."/>
            <person name="Junghare M."/>
            <person name="Carmona M."/>
            <person name="Faoro H."/>
            <person name="Cruz L.M."/>
            <person name="Battistoni F."/>
            <person name="De Souza E."/>
            <person name="Pedrosa F."/>
            <person name="Chen W.-M."/>
            <person name="Poole P.S."/>
            <person name="Dixon R.A."/>
            <person name="James E.K."/>
        </authorList>
    </citation>
    <scope>NUCLEOTIDE SEQUENCE [LARGE SCALE GENOMIC DNA]</scope>
    <source>
        <strain evidence="2 3">T</strain>
    </source>
</reference>
<gene>
    <name evidence="2" type="ORF">GPA27_05960</name>
</gene>
<dbReference type="Pfam" id="PF04457">
    <property type="entry name" value="MJ1316"/>
    <property type="match status" value="1"/>
</dbReference>
<name>A0ABX1NCA9_9RHOO</name>
<dbReference type="RefSeq" id="WP_169138550.1">
    <property type="nucleotide sequence ID" value="NZ_WTVS01000009.1"/>
</dbReference>
<feature type="domain" description="MJ1316 RNA cyclic group end recognition" evidence="1">
    <location>
        <begin position="1"/>
        <end position="82"/>
    </location>
</feature>
<evidence type="ECO:0000259" key="1">
    <source>
        <dbReference type="Pfam" id="PF04457"/>
    </source>
</evidence>
<evidence type="ECO:0000313" key="2">
    <source>
        <dbReference type="EMBL" id="NMF96930.1"/>
    </source>
</evidence>
<proteinExistence type="predicted"/>
<protein>
    <submittedName>
        <fullName evidence="2">DUF504 domain-containing protein</fullName>
    </submittedName>
</protein>
<organism evidence="2 3">
    <name type="scientific">Aromatoleum toluolicum</name>
    <dbReference type="NCBI Taxonomy" id="90060"/>
    <lineage>
        <taxon>Bacteria</taxon>
        <taxon>Pseudomonadati</taxon>
        <taxon>Pseudomonadota</taxon>
        <taxon>Betaproteobacteria</taxon>
        <taxon>Rhodocyclales</taxon>
        <taxon>Rhodocyclaceae</taxon>
        <taxon>Aromatoleum</taxon>
    </lineage>
</organism>
<comment type="caution">
    <text evidence="2">The sequence shown here is derived from an EMBL/GenBank/DDBJ whole genome shotgun (WGS) entry which is preliminary data.</text>
</comment>
<accession>A0ABX1NCA9</accession>